<dbReference type="STRING" id="1137993.SAMN05660209_02932"/>
<protein>
    <submittedName>
        <fullName evidence="2">Uncharacterized protein</fullName>
    </submittedName>
</protein>
<sequence>MAAEGGALPLLGTGRRADPYPALQWNGALLRRAAAPADDGLVLVALAAAPPGATLADVARGLAAGRAVDADLPPFDGAPAVPTLRVLAAAACAAVTAGADPAGLAELLDLAATLLVVTPPGGGTAVEEDLWAGAALAAGWLAPVLAGAGLTPSPDAAATTLAAVLGAGPVRPPRPPEPAPASGETPASGAGDTQVSELLAALG</sequence>
<evidence type="ECO:0000256" key="1">
    <source>
        <dbReference type="SAM" id="MobiDB-lite"/>
    </source>
</evidence>
<evidence type="ECO:0000313" key="2">
    <source>
        <dbReference type="EMBL" id="SDY46703.1"/>
    </source>
</evidence>
<name>A0A1H3K3F9_9ACTN</name>
<feature type="region of interest" description="Disordered" evidence="1">
    <location>
        <begin position="165"/>
        <end position="203"/>
    </location>
</feature>
<keyword evidence="3" id="KW-1185">Reference proteome</keyword>
<feature type="compositionally biased region" description="Pro residues" evidence="1">
    <location>
        <begin position="170"/>
        <end position="179"/>
    </location>
</feature>
<dbReference type="AlphaFoldDB" id="A0A1H3K3F9"/>
<organism evidence="2 3">
    <name type="scientific">Geodermatophilus africanus</name>
    <dbReference type="NCBI Taxonomy" id="1137993"/>
    <lineage>
        <taxon>Bacteria</taxon>
        <taxon>Bacillati</taxon>
        <taxon>Actinomycetota</taxon>
        <taxon>Actinomycetes</taxon>
        <taxon>Geodermatophilales</taxon>
        <taxon>Geodermatophilaceae</taxon>
        <taxon>Geodermatophilus</taxon>
    </lineage>
</organism>
<dbReference type="Proteomes" id="UP000198921">
    <property type="component" value="Unassembled WGS sequence"/>
</dbReference>
<dbReference type="EMBL" id="FNOT01000007">
    <property type="protein sequence ID" value="SDY46703.1"/>
    <property type="molecule type" value="Genomic_DNA"/>
</dbReference>
<evidence type="ECO:0000313" key="3">
    <source>
        <dbReference type="Proteomes" id="UP000198921"/>
    </source>
</evidence>
<reference evidence="3" key="1">
    <citation type="submission" date="2016-10" db="EMBL/GenBank/DDBJ databases">
        <authorList>
            <person name="Varghese N."/>
            <person name="Submissions S."/>
        </authorList>
    </citation>
    <scope>NUCLEOTIDE SEQUENCE [LARGE SCALE GENOMIC DNA]</scope>
    <source>
        <strain evidence="3">DSM 45422</strain>
    </source>
</reference>
<dbReference type="RefSeq" id="WP_170856784.1">
    <property type="nucleotide sequence ID" value="NZ_FNOT01000007.1"/>
</dbReference>
<proteinExistence type="predicted"/>
<gene>
    <name evidence="2" type="ORF">SAMN05660209_02932</name>
</gene>
<accession>A0A1H3K3F9</accession>